<evidence type="ECO:0000256" key="1">
    <source>
        <dbReference type="SAM" id="Phobius"/>
    </source>
</evidence>
<dbReference type="PANTHER" id="PTHR46599">
    <property type="entry name" value="PIGGYBAC TRANSPOSABLE ELEMENT-DERIVED PROTEIN 4"/>
    <property type="match status" value="1"/>
</dbReference>
<keyword evidence="1" id="KW-0812">Transmembrane</keyword>
<gene>
    <name evidence="3" type="ORF">GSONMT00036626001</name>
</gene>
<dbReference type="AlphaFoldDB" id="A0A060Y9E4"/>
<evidence type="ECO:0000313" key="3">
    <source>
        <dbReference type="EMBL" id="CDQ88147.1"/>
    </source>
</evidence>
<keyword evidence="1" id="KW-1133">Transmembrane helix</keyword>
<evidence type="ECO:0000313" key="4">
    <source>
        <dbReference type="Proteomes" id="UP000193380"/>
    </source>
</evidence>
<dbReference type="PaxDb" id="8022-A0A060Y9E4"/>
<dbReference type="Proteomes" id="UP000193380">
    <property type="component" value="Unassembled WGS sequence"/>
</dbReference>
<accession>A0A060Y9E4</accession>
<reference evidence="3" key="2">
    <citation type="submission" date="2014-03" db="EMBL/GenBank/DDBJ databases">
        <authorList>
            <person name="Genoscope - CEA"/>
        </authorList>
    </citation>
    <scope>NUCLEOTIDE SEQUENCE</scope>
</reference>
<feature type="domain" description="PiggyBac transposable element-derived protein" evidence="2">
    <location>
        <begin position="2"/>
        <end position="43"/>
    </location>
</feature>
<feature type="transmembrane region" description="Helical" evidence="1">
    <location>
        <begin position="125"/>
        <end position="151"/>
    </location>
</feature>
<reference evidence="3" key="1">
    <citation type="journal article" date="2014" name="Nat. Commun.">
        <title>The rainbow trout genome provides novel insights into evolution after whole-genome duplication in vertebrates.</title>
        <authorList>
            <person name="Berthelot C."/>
            <person name="Brunet F."/>
            <person name="Chalopin D."/>
            <person name="Juanchich A."/>
            <person name="Bernard M."/>
            <person name="Noel B."/>
            <person name="Bento P."/>
            <person name="Da Silva C."/>
            <person name="Labadie K."/>
            <person name="Alberti A."/>
            <person name="Aury J.M."/>
            <person name="Louis A."/>
            <person name="Dehais P."/>
            <person name="Bardou P."/>
            <person name="Montfort J."/>
            <person name="Klopp C."/>
            <person name="Cabau C."/>
            <person name="Gaspin C."/>
            <person name="Thorgaard G.H."/>
            <person name="Boussaha M."/>
            <person name="Quillet E."/>
            <person name="Guyomard R."/>
            <person name="Galiana D."/>
            <person name="Bobe J."/>
            <person name="Volff J.N."/>
            <person name="Genet C."/>
            <person name="Wincker P."/>
            <person name="Jaillon O."/>
            <person name="Roest Crollius H."/>
            <person name="Guiguen Y."/>
        </authorList>
    </citation>
    <scope>NUCLEOTIDE SEQUENCE [LARGE SCALE GENOMIC DNA]</scope>
</reference>
<dbReference type="STRING" id="8022.A0A060Y9E4"/>
<organism evidence="3 4">
    <name type="scientific">Oncorhynchus mykiss</name>
    <name type="common">Rainbow trout</name>
    <name type="synonym">Salmo gairdneri</name>
    <dbReference type="NCBI Taxonomy" id="8022"/>
    <lineage>
        <taxon>Eukaryota</taxon>
        <taxon>Metazoa</taxon>
        <taxon>Chordata</taxon>
        <taxon>Craniata</taxon>
        <taxon>Vertebrata</taxon>
        <taxon>Euteleostomi</taxon>
        <taxon>Actinopterygii</taxon>
        <taxon>Neopterygii</taxon>
        <taxon>Teleostei</taxon>
        <taxon>Protacanthopterygii</taxon>
        <taxon>Salmoniformes</taxon>
        <taxon>Salmonidae</taxon>
        <taxon>Salmoninae</taxon>
        <taxon>Oncorhynchus</taxon>
    </lineage>
</organism>
<dbReference type="Pfam" id="PF13843">
    <property type="entry name" value="DDE_Tnp_1_7"/>
    <property type="match status" value="1"/>
</dbReference>
<protein>
    <recommendedName>
        <fullName evidence="2">PiggyBac transposable element-derived protein domain-containing protein</fullName>
    </recommendedName>
</protein>
<dbReference type="InterPro" id="IPR029526">
    <property type="entry name" value="PGBD"/>
</dbReference>
<evidence type="ECO:0000259" key="2">
    <source>
        <dbReference type="Pfam" id="PF13843"/>
    </source>
</evidence>
<dbReference type="PANTHER" id="PTHR46599:SF6">
    <property type="entry name" value="DUAL SPECIFICITY PHOSPHATASE 26"/>
    <property type="match status" value="1"/>
</dbReference>
<proteinExistence type="predicted"/>
<sequence length="211" mass="24368">MPFRSRCPFRQYIQSKYGIKIWADCDAASSYVWNLQECTGKLQPQLLNTWNRSINSSKFVFTADACLVSFVPKKGILVVLMSMLHRDGRICGREHQNTEILIDSNASKDNLDKLLTGYSCKRRTLLWPLVIFFNIFDVSAYNTFVIWMALIPEWNRGKLQRRQLFLEELGKAYPKDPSFCSHREEDSGGGCWCPIRPTHRTNNSNTGNCSR</sequence>
<keyword evidence="1" id="KW-0472">Membrane</keyword>
<dbReference type="EMBL" id="FR908406">
    <property type="protein sequence ID" value="CDQ88147.1"/>
    <property type="molecule type" value="Genomic_DNA"/>
</dbReference>
<name>A0A060Y9E4_ONCMY</name>